<dbReference type="CDD" id="cd00610">
    <property type="entry name" value="OAT_like"/>
    <property type="match status" value="1"/>
</dbReference>
<evidence type="ECO:0000256" key="1">
    <source>
        <dbReference type="ARBA" id="ARBA00001933"/>
    </source>
</evidence>
<proteinExistence type="inferred from homology"/>
<sequence length="447" mass="47889">MQPGHNATGPKSAEFFARAGKVFGDGTTRVTIEKDPIPRYIANGEGAYVTDVDGRRFLDLNGNFTTLIHGHGFKPVADAVAHQINSGSCFANPTEHELALAELICGRVPAIDWLRFVNTGTEAVLFAVKAARAYTGRPAIAKIEGAYHGACDWVEVSQSSTADNWGDPTEPASVPYYRGTPASVLDEVVTLRFNDVEGCRRLLAKNAHRLAAIIIDPTPSRAGLVVPDPEFVEAINTTAREFGILIIADEVLNFRQGYEGASARHGFTPDLITLGKIIGGGLPIGAIGGSREVMSVFGRGEKRPPLPQGGTFSANPLSMVAGLAAMKALDHAAFEHLENLGTRLRHRFASDIARHDAPFTVTGVGSLFRIHPKRLAPRDFREAAMTAVEATVINQLTRIYASEGIIIPNGAAACLSTPMTDADIDHVGDVFADFLSSHQQIYESLAV</sequence>
<gene>
    <name evidence="4" type="ORF">FPY71_13125</name>
</gene>
<dbReference type="SUPFAM" id="SSF53383">
    <property type="entry name" value="PLP-dependent transferases"/>
    <property type="match status" value="1"/>
</dbReference>
<dbReference type="RefSeq" id="WP_149300763.1">
    <property type="nucleotide sequence ID" value="NZ_VTWH01000003.1"/>
</dbReference>
<keyword evidence="4" id="KW-0032">Aminotransferase</keyword>
<dbReference type="GO" id="GO:0030170">
    <property type="term" value="F:pyridoxal phosphate binding"/>
    <property type="evidence" value="ECO:0007669"/>
    <property type="project" value="InterPro"/>
</dbReference>
<reference evidence="4 5" key="1">
    <citation type="submission" date="2019-08" db="EMBL/GenBank/DDBJ databases">
        <title>Aureimonas fodiniaquatilis sp. nov., isolated from a coal mine wastewater.</title>
        <authorList>
            <person name="Kim W."/>
        </authorList>
    </citation>
    <scope>NUCLEOTIDE SEQUENCE [LARGE SCALE GENOMIC DNA]</scope>
    <source>
        <strain evidence="4 5">CAU 1482</strain>
    </source>
</reference>
<dbReference type="InterPro" id="IPR015424">
    <property type="entry name" value="PyrdxlP-dep_Trfase"/>
</dbReference>
<protein>
    <submittedName>
        <fullName evidence="4">Aspartate aminotransferase family protein</fullName>
    </submittedName>
</protein>
<comment type="cofactor">
    <cofactor evidence="1">
        <name>pyridoxal 5'-phosphate</name>
        <dbReference type="ChEBI" id="CHEBI:597326"/>
    </cofactor>
</comment>
<dbReference type="PANTHER" id="PTHR43713">
    <property type="entry name" value="GLUTAMATE-1-SEMIALDEHYDE 2,1-AMINOMUTASE"/>
    <property type="match status" value="1"/>
</dbReference>
<keyword evidence="2 3" id="KW-0663">Pyridoxal phosphate</keyword>
<dbReference type="Gene3D" id="3.40.640.10">
    <property type="entry name" value="Type I PLP-dependent aspartate aminotransferase-like (Major domain)"/>
    <property type="match status" value="1"/>
</dbReference>
<name>A0A5B0DSV8_9HYPH</name>
<evidence type="ECO:0000313" key="4">
    <source>
        <dbReference type="EMBL" id="KAA0969478.1"/>
    </source>
</evidence>
<organism evidence="4 5">
    <name type="scientific">Aureimonas fodinaquatilis</name>
    <dbReference type="NCBI Taxonomy" id="2565783"/>
    <lineage>
        <taxon>Bacteria</taxon>
        <taxon>Pseudomonadati</taxon>
        <taxon>Pseudomonadota</taxon>
        <taxon>Alphaproteobacteria</taxon>
        <taxon>Hyphomicrobiales</taxon>
        <taxon>Aurantimonadaceae</taxon>
        <taxon>Aureimonas</taxon>
    </lineage>
</organism>
<dbReference type="AlphaFoldDB" id="A0A5B0DSV8"/>
<dbReference type="OrthoDB" id="9801052at2"/>
<dbReference type="EMBL" id="VTWH01000003">
    <property type="protein sequence ID" value="KAA0969478.1"/>
    <property type="molecule type" value="Genomic_DNA"/>
</dbReference>
<dbReference type="PANTHER" id="PTHR43713:SF3">
    <property type="entry name" value="GLUTAMATE-1-SEMIALDEHYDE 2,1-AMINOMUTASE 1, CHLOROPLASTIC-RELATED"/>
    <property type="match status" value="1"/>
</dbReference>
<dbReference type="InterPro" id="IPR005814">
    <property type="entry name" value="Aminotrans_3"/>
</dbReference>
<evidence type="ECO:0000313" key="5">
    <source>
        <dbReference type="Proteomes" id="UP000324738"/>
    </source>
</evidence>
<dbReference type="Proteomes" id="UP000324738">
    <property type="component" value="Unassembled WGS sequence"/>
</dbReference>
<dbReference type="InterPro" id="IPR015422">
    <property type="entry name" value="PyrdxlP-dep_Trfase_small"/>
</dbReference>
<dbReference type="Gene3D" id="3.90.1150.10">
    <property type="entry name" value="Aspartate Aminotransferase, domain 1"/>
    <property type="match status" value="1"/>
</dbReference>
<dbReference type="InterPro" id="IPR015421">
    <property type="entry name" value="PyrdxlP-dep_Trfase_major"/>
</dbReference>
<comment type="similarity">
    <text evidence="3">Belongs to the class-III pyridoxal-phosphate-dependent aminotransferase family.</text>
</comment>
<accession>A0A5B0DSV8</accession>
<dbReference type="Pfam" id="PF00202">
    <property type="entry name" value="Aminotran_3"/>
    <property type="match status" value="1"/>
</dbReference>
<keyword evidence="4" id="KW-0808">Transferase</keyword>
<dbReference type="GO" id="GO:0008483">
    <property type="term" value="F:transaminase activity"/>
    <property type="evidence" value="ECO:0007669"/>
    <property type="project" value="UniProtKB-KW"/>
</dbReference>
<comment type="caution">
    <text evidence="4">The sequence shown here is derived from an EMBL/GenBank/DDBJ whole genome shotgun (WGS) entry which is preliminary data.</text>
</comment>
<evidence type="ECO:0000256" key="2">
    <source>
        <dbReference type="ARBA" id="ARBA00022898"/>
    </source>
</evidence>
<evidence type="ECO:0000256" key="3">
    <source>
        <dbReference type="RuleBase" id="RU003560"/>
    </source>
</evidence>
<keyword evidence="5" id="KW-1185">Reference proteome</keyword>